<dbReference type="Proteomes" id="UP000192330">
    <property type="component" value="Unassembled WGS sequence"/>
</dbReference>
<keyword evidence="3" id="KW-0804">Transcription</keyword>
<evidence type="ECO:0000313" key="5">
    <source>
        <dbReference type="EMBL" id="SMD08594.1"/>
    </source>
</evidence>
<dbReference type="Pfam" id="PF00196">
    <property type="entry name" value="GerE"/>
    <property type="match status" value="1"/>
</dbReference>
<dbReference type="InterPro" id="IPR016032">
    <property type="entry name" value="Sig_transdc_resp-reg_C-effctor"/>
</dbReference>
<name>A0A1W2EFQ5_9RHOB</name>
<sequence>MPDLLQKFLCDLETTTHSTQVWQLIVGLGRDLRLPFVDFFSTSGYTDWKKTLFIRTSYDSRWMQELKLDPDNDRWSYFRSHAMHCLTPITIGLEFVEEYHHIPATRVNLLREAAKRGMRAGFSIPLRQHAPPQSGLLTFAGDHSRREMIAIVKAHGWTLHAAALAGHQRYIYHFAQEFTNRNQITDKQQELLRLIGLGNKDKAIAQKLGISVSAVRQRMNALMQRTGAASRPELAALAMSIGILPDPLHRADDGPFPALIEMDEGGSRTHLWHTGAGLRR</sequence>
<evidence type="ECO:0000313" key="6">
    <source>
        <dbReference type="Proteomes" id="UP000192330"/>
    </source>
</evidence>
<dbReference type="OrthoDB" id="7877011at2"/>
<dbReference type="PROSITE" id="PS50043">
    <property type="entry name" value="HTH_LUXR_2"/>
    <property type="match status" value="1"/>
</dbReference>
<dbReference type="SUPFAM" id="SSF75516">
    <property type="entry name" value="Pheromone-binding domain of LuxR-like quorum-sensing transcription factors"/>
    <property type="match status" value="1"/>
</dbReference>
<keyword evidence="6" id="KW-1185">Reference proteome</keyword>
<protein>
    <submittedName>
        <fullName evidence="5">Autoinducer binding domain-containing protein</fullName>
    </submittedName>
</protein>
<dbReference type="AlphaFoldDB" id="A0A1W2EFQ5"/>
<dbReference type="Gene3D" id="3.30.450.80">
    <property type="entry name" value="Transcription factor LuxR-like, autoinducer-binding domain"/>
    <property type="match status" value="1"/>
</dbReference>
<dbReference type="Gene3D" id="1.10.10.10">
    <property type="entry name" value="Winged helix-like DNA-binding domain superfamily/Winged helix DNA-binding domain"/>
    <property type="match status" value="1"/>
</dbReference>
<dbReference type="SUPFAM" id="SSF46894">
    <property type="entry name" value="C-terminal effector domain of the bipartite response regulators"/>
    <property type="match status" value="1"/>
</dbReference>
<reference evidence="5 6" key="1">
    <citation type="submission" date="2017-04" db="EMBL/GenBank/DDBJ databases">
        <authorList>
            <person name="Afonso C.L."/>
            <person name="Miller P.J."/>
            <person name="Scott M.A."/>
            <person name="Spackman E."/>
            <person name="Goraichik I."/>
            <person name="Dimitrov K.M."/>
            <person name="Suarez D.L."/>
            <person name="Swayne D.E."/>
        </authorList>
    </citation>
    <scope>NUCLEOTIDE SEQUENCE [LARGE SCALE GENOMIC DNA]</scope>
    <source>
        <strain evidence="5 6">CGMCC 1.12644</strain>
    </source>
</reference>
<dbReference type="InterPro" id="IPR000792">
    <property type="entry name" value="Tscrpt_reg_LuxR_C"/>
</dbReference>
<dbReference type="SMART" id="SM00421">
    <property type="entry name" value="HTH_LUXR"/>
    <property type="match status" value="1"/>
</dbReference>
<dbReference type="PANTHER" id="PTHR44688">
    <property type="entry name" value="DNA-BINDING TRANSCRIPTIONAL ACTIVATOR DEVR_DOSR"/>
    <property type="match status" value="1"/>
</dbReference>
<dbReference type="PANTHER" id="PTHR44688:SF16">
    <property type="entry name" value="DNA-BINDING TRANSCRIPTIONAL ACTIVATOR DEVR_DOSR"/>
    <property type="match status" value="1"/>
</dbReference>
<keyword evidence="2" id="KW-0238">DNA-binding</keyword>
<evidence type="ECO:0000256" key="2">
    <source>
        <dbReference type="ARBA" id="ARBA00023125"/>
    </source>
</evidence>
<dbReference type="EMBL" id="FWYD01000028">
    <property type="protein sequence ID" value="SMD08594.1"/>
    <property type="molecule type" value="Genomic_DNA"/>
</dbReference>
<dbReference type="GO" id="GO:0006355">
    <property type="term" value="P:regulation of DNA-templated transcription"/>
    <property type="evidence" value="ECO:0007669"/>
    <property type="project" value="InterPro"/>
</dbReference>
<evidence type="ECO:0000256" key="1">
    <source>
        <dbReference type="ARBA" id="ARBA00023015"/>
    </source>
</evidence>
<accession>A0A1W2EFQ5</accession>
<dbReference type="GO" id="GO:0003677">
    <property type="term" value="F:DNA binding"/>
    <property type="evidence" value="ECO:0007669"/>
    <property type="project" value="UniProtKB-KW"/>
</dbReference>
<dbReference type="RefSeq" id="WP_084354899.1">
    <property type="nucleotide sequence ID" value="NZ_FWYD01000028.1"/>
</dbReference>
<dbReference type="InterPro" id="IPR036693">
    <property type="entry name" value="TF_LuxR_autoind-bd_dom_sf"/>
</dbReference>
<dbReference type="STRING" id="1387277.SAMN06295998_12818"/>
<evidence type="ECO:0000259" key="4">
    <source>
        <dbReference type="PROSITE" id="PS50043"/>
    </source>
</evidence>
<organism evidence="5 6">
    <name type="scientific">Primorskyibacter flagellatus</name>
    <dbReference type="NCBI Taxonomy" id="1387277"/>
    <lineage>
        <taxon>Bacteria</taxon>
        <taxon>Pseudomonadati</taxon>
        <taxon>Pseudomonadota</taxon>
        <taxon>Alphaproteobacteria</taxon>
        <taxon>Rhodobacterales</taxon>
        <taxon>Roseobacteraceae</taxon>
        <taxon>Primorskyibacter</taxon>
    </lineage>
</organism>
<feature type="domain" description="HTH luxR-type" evidence="4">
    <location>
        <begin position="177"/>
        <end position="242"/>
    </location>
</feature>
<gene>
    <name evidence="5" type="ORF">SAMN06295998_12818</name>
</gene>
<keyword evidence="1" id="KW-0805">Transcription regulation</keyword>
<dbReference type="InterPro" id="IPR036388">
    <property type="entry name" value="WH-like_DNA-bd_sf"/>
</dbReference>
<dbReference type="CDD" id="cd06170">
    <property type="entry name" value="LuxR_C_like"/>
    <property type="match status" value="1"/>
</dbReference>
<proteinExistence type="predicted"/>
<evidence type="ECO:0000256" key="3">
    <source>
        <dbReference type="ARBA" id="ARBA00023163"/>
    </source>
</evidence>